<dbReference type="PANTHER" id="PTHR35371:SF1">
    <property type="entry name" value="BLR7753 PROTEIN"/>
    <property type="match status" value="1"/>
</dbReference>
<evidence type="ECO:0000313" key="8">
    <source>
        <dbReference type="Proteomes" id="UP001213907"/>
    </source>
</evidence>
<dbReference type="SUPFAM" id="SSF161084">
    <property type="entry name" value="MAPEG domain-like"/>
    <property type="match status" value="1"/>
</dbReference>
<evidence type="ECO:0000313" key="7">
    <source>
        <dbReference type="EMBL" id="WEF51830.1"/>
    </source>
</evidence>
<dbReference type="Gene3D" id="1.20.120.550">
    <property type="entry name" value="Membrane associated eicosanoid/glutathione metabolism-like domain"/>
    <property type="match status" value="1"/>
</dbReference>
<dbReference type="Pfam" id="PF01124">
    <property type="entry name" value="MAPEG"/>
    <property type="match status" value="1"/>
</dbReference>
<keyword evidence="4 5" id="KW-0472">Membrane</keyword>
<feature type="transmembrane region" description="Helical" evidence="5">
    <location>
        <begin position="60"/>
        <end position="86"/>
    </location>
</feature>
<organism evidence="7 8">
    <name type="scientific">Afipia carboxydohydrogena</name>
    <name type="common">Pseudomonas carboxydohydrogena</name>
    <dbReference type="NCBI Taxonomy" id="290"/>
    <lineage>
        <taxon>Bacteria</taxon>
        <taxon>Pseudomonadati</taxon>
        <taxon>Pseudomonadota</taxon>
        <taxon>Alphaproteobacteria</taxon>
        <taxon>Hyphomicrobiales</taxon>
        <taxon>Nitrobacteraceae</taxon>
        <taxon>Afipia</taxon>
    </lineage>
</organism>
<dbReference type="InterPro" id="IPR001129">
    <property type="entry name" value="Membr-assoc_MAPEG"/>
</dbReference>
<reference evidence="7 8" key="1">
    <citation type="submission" date="2022-11" db="EMBL/GenBank/DDBJ databases">
        <authorList>
            <person name="Siebert D."/>
            <person name="Busche T."/>
            <person name="Saydam E."/>
            <person name="Kalinowski J."/>
            <person name="Ruckert C."/>
            <person name="Blombach B."/>
        </authorList>
    </citation>
    <scope>NUCLEOTIDE SEQUENCE [LARGE SCALE GENOMIC DNA]</scope>
    <source>
        <strain evidence="7 8">DSM 1083</strain>
    </source>
</reference>
<dbReference type="EMBL" id="CP113162">
    <property type="protein sequence ID" value="WEF51830.1"/>
    <property type="molecule type" value="Genomic_DNA"/>
</dbReference>
<feature type="transmembrane region" description="Helical" evidence="5">
    <location>
        <begin position="106"/>
        <end position="124"/>
    </location>
</feature>
<name>A0ABY8BPB2_AFICR</name>
<keyword evidence="6" id="KW-0732">Signal</keyword>
<dbReference type="InterPro" id="IPR023352">
    <property type="entry name" value="MAPEG-like_dom_sf"/>
</dbReference>
<comment type="subcellular location">
    <subcellularLocation>
        <location evidence="1">Membrane</location>
    </subcellularLocation>
</comment>
<keyword evidence="8" id="KW-1185">Reference proteome</keyword>
<evidence type="ECO:0000256" key="6">
    <source>
        <dbReference type="SAM" id="SignalP"/>
    </source>
</evidence>
<evidence type="ECO:0000256" key="1">
    <source>
        <dbReference type="ARBA" id="ARBA00004370"/>
    </source>
</evidence>
<feature type="chain" id="PRO_5046173095" evidence="6">
    <location>
        <begin position="25"/>
        <end position="125"/>
    </location>
</feature>
<feature type="signal peptide" evidence="6">
    <location>
        <begin position="1"/>
        <end position="24"/>
    </location>
</feature>
<dbReference type="Proteomes" id="UP001213907">
    <property type="component" value="Chromosome"/>
</dbReference>
<sequence length="125" mass="13551">MPLAYWCVLVAALLPLVWAGYAKAGGDVDNHCPRDSTSDLPPKHRRAYAAHYNAYENFPFFAAAVIVAVTQGAAISTVNLLAVTYVALRVLHGLLYVFNQSTARSIVYGLALLANIAIFVLPAFR</sequence>
<evidence type="ECO:0000256" key="2">
    <source>
        <dbReference type="ARBA" id="ARBA00022692"/>
    </source>
</evidence>
<gene>
    <name evidence="7" type="ORF">AFIC_000281</name>
</gene>
<evidence type="ECO:0000256" key="5">
    <source>
        <dbReference type="SAM" id="Phobius"/>
    </source>
</evidence>
<accession>A0ABY8BPB2</accession>
<dbReference type="RefSeq" id="WP_275247415.1">
    <property type="nucleotide sequence ID" value="NZ_BAABDX010000001.1"/>
</dbReference>
<dbReference type="PANTHER" id="PTHR35371">
    <property type="entry name" value="INNER MEMBRANE PROTEIN"/>
    <property type="match status" value="1"/>
</dbReference>
<keyword evidence="2 5" id="KW-0812">Transmembrane</keyword>
<keyword evidence="3 5" id="KW-1133">Transmembrane helix</keyword>
<evidence type="ECO:0000256" key="4">
    <source>
        <dbReference type="ARBA" id="ARBA00023136"/>
    </source>
</evidence>
<proteinExistence type="predicted"/>
<protein>
    <submittedName>
        <fullName evidence="7">MAPEG family protein</fullName>
    </submittedName>
</protein>
<evidence type="ECO:0000256" key="3">
    <source>
        <dbReference type="ARBA" id="ARBA00022989"/>
    </source>
</evidence>